<dbReference type="EMBL" id="LATX01001882">
    <property type="protein sequence ID" value="KTB36779.1"/>
    <property type="molecule type" value="Genomic_DNA"/>
</dbReference>
<protein>
    <submittedName>
        <fullName evidence="5">Putative homeobox-domain-containing protein</fullName>
    </submittedName>
</protein>
<evidence type="ECO:0000313" key="6">
    <source>
        <dbReference type="Proteomes" id="UP000054988"/>
    </source>
</evidence>
<dbReference type="InterPro" id="IPR057939">
    <property type="entry name" value="TRF2_HOY1_PH"/>
</dbReference>
<evidence type="ECO:0000256" key="2">
    <source>
        <dbReference type="RuleBase" id="RU000682"/>
    </source>
</evidence>
<feature type="compositionally biased region" description="Polar residues" evidence="3">
    <location>
        <begin position="116"/>
        <end position="127"/>
    </location>
</feature>
<sequence>MDGGFRNSDNGYQRRDFGGGGYRGGRGGGIGYGGGGGGGGGGSGGGGGGGGGFNDHPPNGYGPGGGYGGPPGGGYGPPGAKDPHLVPLMSATRSSRRGQLHVDPTALPKSLDKESNVSTPLSATATDSPITPLTTPTFSTSSESADYDAREHSSTSHMDLSDILVREKRKRCRVTPDQLKHLERIFATDRSPTAARRREISEILGMQERQTQVWFQNRRAKAKMMEAKLPATLLPTRAVPNLPSTDEVDLVNLVHEDEMVEVIPCTDLAVGSWRRIASSTSNHDLIAYLCNVKQCLTWFVLSDGSGFKMELPFATVVDAQFTSSSGGSGIAKITLTEPPVFYLEHSVPSAFFGTEHRSWRRCSDWTEGAQASRILQHELQGPAVHLAYLVRTLLTHRTSRTASPIHQATVEIPAPPLAGLRIMHSHPSISQVSDEPSDPRIPGTNAPSYGSVTHNHAIVPPVVHYPQPSTPLHTNVPRFPQNPYPQTHSEPIVGHSSWAVPDTHQDVPRSLSTHPPNQSFYPNVGESYRDPRSFQTHPYHNEDSGGLPVQPQPLTLLTTPFYPNFDISQNQNISRF</sequence>
<dbReference type="InterPro" id="IPR009057">
    <property type="entry name" value="Homeodomain-like_sf"/>
</dbReference>
<keyword evidence="1 2" id="KW-0371">Homeobox</keyword>
<accession>A0A0W0FKD5</accession>
<dbReference type="InterPro" id="IPR052631">
    <property type="entry name" value="Paired_homeobox_Bicoid"/>
</dbReference>
<keyword evidence="1 2" id="KW-0539">Nucleus</keyword>
<dbReference type="AlphaFoldDB" id="A0A0W0FKD5"/>
<dbReference type="InterPro" id="IPR001356">
    <property type="entry name" value="HD"/>
</dbReference>
<dbReference type="CDD" id="cd00086">
    <property type="entry name" value="homeodomain"/>
    <property type="match status" value="1"/>
</dbReference>
<feature type="compositionally biased region" description="Polar residues" evidence="3">
    <location>
        <begin position="510"/>
        <end position="521"/>
    </location>
</feature>
<dbReference type="Pfam" id="PF00046">
    <property type="entry name" value="Homeodomain"/>
    <property type="match status" value="1"/>
</dbReference>
<dbReference type="GO" id="GO:0005634">
    <property type="term" value="C:nucleus"/>
    <property type="evidence" value="ECO:0007669"/>
    <property type="project" value="UniProtKB-SubCell"/>
</dbReference>
<feature type="domain" description="Homeobox" evidence="4">
    <location>
        <begin position="165"/>
        <end position="225"/>
    </location>
</feature>
<name>A0A0W0FKD5_MONRR</name>
<feature type="compositionally biased region" description="Gly residues" evidence="3">
    <location>
        <begin position="61"/>
        <end position="77"/>
    </location>
</feature>
<dbReference type="GO" id="GO:1990837">
    <property type="term" value="F:sequence-specific double-stranded DNA binding"/>
    <property type="evidence" value="ECO:0007669"/>
    <property type="project" value="TreeGrafter"/>
</dbReference>
<feature type="compositionally biased region" description="Gly residues" evidence="3">
    <location>
        <begin position="18"/>
        <end position="53"/>
    </location>
</feature>
<feature type="compositionally biased region" description="Low complexity" evidence="3">
    <location>
        <begin position="128"/>
        <end position="144"/>
    </location>
</feature>
<reference evidence="5 6" key="1">
    <citation type="submission" date="2015-12" db="EMBL/GenBank/DDBJ databases">
        <title>Draft genome sequence of Moniliophthora roreri, the causal agent of frosty pod rot of cacao.</title>
        <authorList>
            <person name="Aime M.C."/>
            <person name="Diaz-Valderrama J.R."/>
            <person name="Kijpornyongpan T."/>
            <person name="Phillips-Mora W."/>
        </authorList>
    </citation>
    <scope>NUCLEOTIDE SEQUENCE [LARGE SCALE GENOMIC DNA]</scope>
    <source>
        <strain evidence="5 6">MCA 2952</strain>
    </source>
</reference>
<dbReference type="SUPFAM" id="SSF46689">
    <property type="entry name" value="Homeodomain-like"/>
    <property type="match status" value="1"/>
</dbReference>
<dbReference type="Gene3D" id="1.10.10.60">
    <property type="entry name" value="Homeodomain-like"/>
    <property type="match status" value="1"/>
</dbReference>
<dbReference type="PANTHER" id="PTHR46255:SF3">
    <property type="entry name" value="HOMEOBOX DOMAIN-CONTAINING PROTEIN"/>
    <property type="match status" value="1"/>
</dbReference>
<feature type="region of interest" description="Disordered" evidence="3">
    <location>
        <begin position="476"/>
        <end position="548"/>
    </location>
</feature>
<keyword evidence="1 2" id="KW-0238">DNA-binding</keyword>
<dbReference type="Proteomes" id="UP000054988">
    <property type="component" value="Unassembled WGS sequence"/>
</dbReference>
<dbReference type="PROSITE" id="PS50071">
    <property type="entry name" value="HOMEOBOX_2"/>
    <property type="match status" value="1"/>
</dbReference>
<comment type="caution">
    <text evidence="5">The sequence shown here is derived from an EMBL/GenBank/DDBJ whole genome shotgun (WGS) entry which is preliminary data.</text>
</comment>
<comment type="subcellular location">
    <subcellularLocation>
        <location evidence="1 2">Nucleus</location>
    </subcellularLocation>
</comment>
<proteinExistence type="predicted"/>
<gene>
    <name evidence="5" type="ORF">WG66_10638</name>
</gene>
<dbReference type="GO" id="GO:0000981">
    <property type="term" value="F:DNA-binding transcription factor activity, RNA polymerase II-specific"/>
    <property type="evidence" value="ECO:0007669"/>
    <property type="project" value="TreeGrafter"/>
</dbReference>
<evidence type="ECO:0000256" key="1">
    <source>
        <dbReference type="PROSITE-ProRule" id="PRU00108"/>
    </source>
</evidence>
<dbReference type="eggNOG" id="KOG0490">
    <property type="taxonomic scope" value="Eukaryota"/>
</dbReference>
<feature type="DNA-binding region" description="Homeobox" evidence="1">
    <location>
        <begin position="167"/>
        <end position="226"/>
    </location>
</feature>
<organism evidence="5 6">
    <name type="scientific">Moniliophthora roreri</name>
    <name type="common">Frosty pod rot fungus</name>
    <name type="synonym">Monilia roreri</name>
    <dbReference type="NCBI Taxonomy" id="221103"/>
    <lineage>
        <taxon>Eukaryota</taxon>
        <taxon>Fungi</taxon>
        <taxon>Dikarya</taxon>
        <taxon>Basidiomycota</taxon>
        <taxon>Agaricomycotina</taxon>
        <taxon>Agaricomycetes</taxon>
        <taxon>Agaricomycetidae</taxon>
        <taxon>Agaricales</taxon>
        <taxon>Marasmiineae</taxon>
        <taxon>Marasmiaceae</taxon>
        <taxon>Moniliophthora</taxon>
    </lineage>
</organism>
<evidence type="ECO:0000313" key="5">
    <source>
        <dbReference type="EMBL" id="KTB36779.1"/>
    </source>
</evidence>
<evidence type="ECO:0000256" key="3">
    <source>
        <dbReference type="SAM" id="MobiDB-lite"/>
    </source>
</evidence>
<dbReference type="Pfam" id="PF24818">
    <property type="entry name" value="PH_TRF2_HOY1"/>
    <property type="match status" value="1"/>
</dbReference>
<dbReference type="PANTHER" id="PTHR46255">
    <property type="entry name" value="SHORT STATURE HOMEOBOX"/>
    <property type="match status" value="1"/>
</dbReference>
<evidence type="ECO:0000259" key="4">
    <source>
        <dbReference type="PROSITE" id="PS50071"/>
    </source>
</evidence>
<dbReference type="SMART" id="SM00389">
    <property type="entry name" value="HOX"/>
    <property type="match status" value="1"/>
</dbReference>
<feature type="region of interest" description="Disordered" evidence="3">
    <location>
        <begin position="1"/>
        <end position="154"/>
    </location>
</feature>